<organism evidence="7 8">
    <name type="scientific">Triticum urartu</name>
    <name type="common">Red wild einkorn</name>
    <name type="synonym">Crithodium urartu</name>
    <dbReference type="NCBI Taxonomy" id="4572"/>
    <lineage>
        <taxon>Eukaryota</taxon>
        <taxon>Viridiplantae</taxon>
        <taxon>Streptophyta</taxon>
        <taxon>Embryophyta</taxon>
        <taxon>Tracheophyta</taxon>
        <taxon>Spermatophyta</taxon>
        <taxon>Magnoliopsida</taxon>
        <taxon>Liliopsida</taxon>
        <taxon>Poales</taxon>
        <taxon>Poaceae</taxon>
        <taxon>BOP clade</taxon>
        <taxon>Pooideae</taxon>
        <taxon>Triticodae</taxon>
        <taxon>Triticeae</taxon>
        <taxon>Triticinae</taxon>
        <taxon>Triticum</taxon>
    </lineage>
</organism>
<feature type="compositionally biased region" description="Low complexity" evidence="5">
    <location>
        <begin position="1"/>
        <end position="12"/>
    </location>
</feature>
<dbReference type="EnsemblPlants" id="TuG1812G0400003513.01.T01">
    <property type="protein sequence ID" value="TuG1812G0400003513.01.T01"/>
    <property type="gene ID" value="TuG1812G0400003513.01"/>
</dbReference>
<evidence type="ECO:0000256" key="1">
    <source>
        <dbReference type="ARBA" id="ARBA00022723"/>
    </source>
</evidence>
<reference evidence="7" key="3">
    <citation type="submission" date="2022-06" db="UniProtKB">
        <authorList>
            <consortium name="EnsemblPlants"/>
        </authorList>
    </citation>
    <scope>IDENTIFICATION</scope>
</reference>
<evidence type="ECO:0000256" key="3">
    <source>
        <dbReference type="ARBA" id="ARBA00022833"/>
    </source>
</evidence>
<feature type="domain" description="GRF-type" evidence="6">
    <location>
        <begin position="42"/>
        <end position="85"/>
    </location>
</feature>
<evidence type="ECO:0000256" key="5">
    <source>
        <dbReference type="SAM" id="MobiDB-lite"/>
    </source>
</evidence>
<sequence length="115" mass="13359">MASSASSSSRARSSSRRVISGQVRSPVRYREGPLDYEPFTPCDCREKPKAAMWISWSDENPGRRYKTCYRARRGGCDFYQWHDDPITNPFLKQLVIDLRDQVWLLERTNAVLQDA</sequence>
<evidence type="ECO:0000259" key="6">
    <source>
        <dbReference type="PROSITE" id="PS51999"/>
    </source>
</evidence>
<evidence type="ECO:0000313" key="7">
    <source>
        <dbReference type="EnsemblPlants" id="TuG1812G0100001943.01.T01"/>
    </source>
</evidence>
<dbReference type="GO" id="GO:0008270">
    <property type="term" value="F:zinc ion binding"/>
    <property type="evidence" value="ECO:0007669"/>
    <property type="project" value="UniProtKB-KW"/>
</dbReference>
<dbReference type="EnsemblPlants" id="TuG1812G0100001943.01.T01">
    <property type="protein sequence ID" value="TuG1812G0100001943.01.T01"/>
    <property type="gene ID" value="TuG1812G0100001943.01"/>
</dbReference>
<dbReference type="AlphaFoldDB" id="A0A8R7K0P7"/>
<evidence type="ECO:0000256" key="4">
    <source>
        <dbReference type="PROSITE-ProRule" id="PRU01343"/>
    </source>
</evidence>
<name>A0A8R7K0P7_TRIUA</name>
<keyword evidence="8" id="KW-1185">Reference proteome</keyword>
<dbReference type="Proteomes" id="UP000015106">
    <property type="component" value="Chromosome 4"/>
</dbReference>
<reference evidence="8" key="1">
    <citation type="journal article" date="2013" name="Nature">
        <title>Draft genome of the wheat A-genome progenitor Triticum urartu.</title>
        <authorList>
            <person name="Ling H.Q."/>
            <person name="Zhao S."/>
            <person name="Liu D."/>
            <person name="Wang J."/>
            <person name="Sun H."/>
            <person name="Zhang C."/>
            <person name="Fan H."/>
            <person name="Li D."/>
            <person name="Dong L."/>
            <person name="Tao Y."/>
            <person name="Gao C."/>
            <person name="Wu H."/>
            <person name="Li Y."/>
            <person name="Cui Y."/>
            <person name="Guo X."/>
            <person name="Zheng S."/>
            <person name="Wang B."/>
            <person name="Yu K."/>
            <person name="Liang Q."/>
            <person name="Yang W."/>
            <person name="Lou X."/>
            <person name="Chen J."/>
            <person name="Feng M."/>
            <person name="Jian J."/>
            <person name="Zhang X."/>
            <person name="Luo G."/>
            <person name="Jiang Y."/>
            <person name="Liu J."/>
            <person name="Wang Z."/>
            <person name="Sha Y."/>
            <person name="Zhang B."/>
            <person name="Wu H."/>
            <person name="Tang D."/>
            <person name="Shen Q."/>
            <person name="Xue P."/>
            <person name="Zou S."/>
            <person name="Wang X."/>
            <person name="Liu X."/>
            <person name="Wang F."/>
            <person name="Yang Y."/>
            <person name="An X."/>
            <person name="Dong Z."/>
            <person name="Zhang K."/>
            <person name="Zhang X."/>
            <person name="Luo M.C."/>
            <person name="Dvorak J."/>
            <person name="Tong Y."/>
            <person name="Wang J."/>
            <person name="Yang H."/>
            <person name="Li Z."/>
            <person name="Wang D."/>
            <person name="Zhang A."/>
            <person name="Wang J."/>
        </authorList>
    </citation>
    <scope>NUCLEOTIDE SEQUENCE</scope>
    <source>
        <strain evidence="8">cv. G1812</strain>
    </source>
</reference>
<dbReference type="Proteomes" id="UP000015106">
    <property type="component" value="Chromosome 1"/>
</dbReference>
<dbReference type="PANTHER" id="PTHR33248">
    <property type="entry name" value="ZINC ION-BINDING PROTEIN"/>
    <property type="match status" value="1"/>
</dbReference>
<evidence type="ECO:0000313" key="8">
    <source>
        <dbReference type="Proteomes" id="UP000015106"/>
    </source>
</evidence>
<keyword evidence="2 4" id="KW-0863">Zinc-finger</keyword>
<evidence type="ECO:0000256" key="2">
    <source>
        <dbReference type="ARBA" id="ARBA00022771"/>
    </source>
</evidence>
<reference evidence="7" key="2">
    <citation type="submission" date="2018-03" db="EMBL/GenBank/DDBJ databases">
        <title>The Triticum urartu genome reveals the dynamic nature of wheat genome evolution.</title>
        <authorList>
            <person name="Ling H."/>
            <person name="Ma B."/>
            <person name="Shi X."/>
            <person name="Liu H."/>
            <person name="Dong L."/>
            <person name="Sun H."/>
            <person name="Cao Y."/>
            <person name="Gao Q."/>
            <person name="Zheng S."/>
            <person name="Li Y."/>
            <person name="Yu Y."/>
            <person name="Du H."/>
            <person name="Qi M."/>
            <person name="Li Y."/>
            <person name="Yu H."/>
            <person name="Cui Y."/>
            <person name="Wang N."/>
            <person name="Chen C."/>
            <person name="Wu H."/>
            <person name="Zhao Y."/>
            <person name="Zhang J."/>
            <person name="Li Y."/>
            <person name="Zhou W."/>
            <person name="Zhang B."/>
            <person name="Hu W."/>
            <person name="Eijk M."/>
            <person name="Tang J."/>
            <person name="Witsenboer H."/>
            <person name="Zhao S."/>
            <person name="Li Z."/>
            <person name="Zhang A."/>
            <person name="Wang D."/>
            <person name="Liang C."/>
        </authorList>
    </citation>
    <scope>NUCLEOTIDE SEQUENCE [LARGE SCALE GENOMIC DNA]</scope>
    <source>
        <strain evidence="7">cv. G1812</strain>
    </source>
</reference>
<accession>A0A8R7K0P7</accession>
<keyword evidence="1" id="KW-0479">Metal-binding</keyword>
<keyword evidence="3" id="KW-0862">Zinc</keyword>
<dbReference type="Gramene" id="TuG1812G0400003513.01.T01">
    <property type="protein sequence ID" value="TuG1812G0400003513.01.T01"/>
    <property type="gene ID" value="TuG1812G0400003513.01"/>
</dbReference>
<proteinExistence type="predicted"/>
<feature type="region of interest" description="Disordered" evidence="5">
    <location>
        <begin position="1"/>
        <end position="24"/>
    </location>
</feature>
<dbReference type="Gramene" id="TuG1812G0100001943.01.T01">
    <property type="protein sequence ID" value="TuG1812G0100001943.01.T01"/>
    <property type="gene ID" value="TuG1812G0100001943.01"/>
</dbReference>
<protein>
    <recommendedName>
        <fullName evidence="6">GRF-type domain-containing protein</fullName>
    </recommendedName>
</protein>
<dbReference type="InterPro" id="IPR010666">
    <property type="entry name" value="Znf_GRF"/>
</dbReference>
<dbReference type="PROSITE" id="PS51999">
    <property type="entry name" value="ZF_GRF"/>
    <property type="match status" value="1"/>
</dbReference>